<gene>
    <name evidence="1" type="ORF">CTRU02_209724</name>
</gene>
<reference evidence="1 2" key="1">
    <citation type="journal article" date="2020" name="Phytopathology">
        <title>Genome Sequence Resources of Colletotrichum truncatum, C. plurivorum, C. musicola, and C. sojae: Four Species Pathogenic to Soybean (Glycine max).</title>
        <authorList>
            <person name="Rogerio F."/>
            <person name="Boufleur T.R."/>
            <person name="Ciampi-Guillardi M."/>
            <person name="Sukno S.A."/>
            <person name="Thon M.R."/>
            <person name="Massola Junior N.S."/>
            <person name="Baroncelli R."/>
        </authorList>
    </citation>
    <scope>NUCLEOTIDE SEQUENCE [LARGE SCALE GENOMIC DNA]</scope>
    <source>
        <strain evidence="1 2">CMES1059</strain>
    </source>
</reference>
<organism evidence="1 2">
    <name type="scientific">Colletotrichum truncatum</name>
    <name type="common">Anthracnose fungus</name>
    <name type="synonym">Colletotrichum capsici</name>
    <dbReference type="NCBI Taxonomy" id="5467"/>
    <lineage>
        <taxon>Eukaryota</taxon>
        <taxon>Fungi</taxon>
        <taxon>Dikarya</taxon>
        <taxon>Ascomycota</taxon>
        <taxon>Pezizomycotina</taxon>
        <taxon>Sordariomycetes</taxon>
        <taxon>Hypocreomycetidae</taxon>
        <taxon>Glomerellales</taxon>
        <taxon>Glomerellaceae</taxon>
        <taxon>Colletotrichum</taxon>
        <taxon>Colletotrichum truncatum species complex</taxon>
    </lineage>
</organism>
<protein>
    <submittedName>
        <fullName evidence="1">Myb-like DNA-binding domain protein</fullName>
    </submittedName>
</protein>
<proteinExistence type="predicted"/>
<keyword evidence="2" id="KW-1185">Reference proteome</keyword>
<comment type="caution">
    <text evidence="1">The sequence shown here is derived from an EMBL/GenBank/DDBJ whole genome shotgun (WGS) entry which is preliminary data.</text>
</comment>
<dbReference type="Proteomes" id="UP000805649">
    <property type="component" value="Unassembled WGS sequence"/>
</dbReference>
<name>A0ACC3YVG2_COLTU</name>
<sequence>MEPPAKRPRTGSSPLGQQNNYEDDELNFEPDEVSQMRDPGYQFEQSRAFAAFKLKSTFEHIFEKYERDFTGIGDEIDLRTGKIITNNGHLENMRNERDTGIPDEDEEDEGILLEDAFGYDEDIDEDANPSTHHTGSHESSDEPDDDDERTRHGKKDKTNRLPRGVSSTLRLGSEQRLSTASEPRPSWGSEPEAVDPTWRAPEIHQPKLGDSLMSKLHGARYRFPASQGSQSVWSSRPDSEQEKMTPEPARIDLALLSRARQESIKLGRPTSMKLLQAFTAEDENGDDILGVSVAERSPGVGETKNKPTRAEKLDASDTQEQPVPTLAGSSRLGSPDKAIATYTKTEKSSKKEPKKKQTVKTRLPSSKTTAEIAENESETVETHSKDDVAESEAGPAVPYLVTNDKVQKKSIQRLVIELPARVPAPEDITEVEDPEDVDTFVPAEQSPVATRKSNVPISGVPSNGSMSKSALETAFSEPQDITAEDLSVATEEQSKKDVNAPKEKFTRHEIDPSYAFSDDEEGIPTIRTRSRRGDKLALGRTVSNNDSPTSLASEALFKDVEASKNDIGKQTRRNSSNMTSLPNINGHLVENSNLMDFDFSEAGQADEPMETVENPSVSQGQSHPWQSAEDCSMIEKSPTGQSLELEKPSQQEFIAEGQGVVGIESTPITASKTLPEESQRLEVQDSDEDEGFTVTLLDEIDDVVVTEPEPESQPGVMDIELPTLPPPAETQIEPSTLPVPPKRGRGRPRKAASERTQKEFVSPMRRLNLQSSSPLKRYAAANLKARKPVNAIKASDTTTVKSKLPTLEREISSKSSTQAQQETEKTSPFPPRPSSTAKDSPHPHTPSSKSQTTKRTPSSRRSFVSLVPDDDGDELTLSLFRAWTNNSGGSSDGRRKEPYAPVLLAGPQTKITTPMKQRSHNIGSSGSGASKGRKRKAAWAFAATPTEVGFGSPSGSLVKTPGGRMRRCGEDGFKCDRDFCFTCL</sequence>
<evidence type="ECO:0000313" key="1">
    <source>
        <dbReference type="EMBL" id="KAL0935132.1"/>
    </source>
</evidence>
<accession>A0ACC3YVG2</accession>
<evidence type="ECO:0000313" key="2">
    <source>
        <dbReference type="Proteomes" id="UP000805649"/>
    </source>
</evidence>
<dbReference type="EMBL" id="VUJX02000006">
    <property type="protein sequence ID" value="KAL0935132.1"/>
    <property type="molecule type" value="Genomic_DNA"/>
</dbReference>